<feature type="non-terminal residue" evidence="6">
    <location>
        <position position="1"/>
    </location>
</feature>
<accession>T1CIP0</accession>
<organism evidence="6">
    <name type="scientific">mine drainage metagenome</name>
    <dbReference type="NCBI Taxonomy" id="410659"/>
    <lineage>
        <taxon>unclassified sequences</taxon>
        <taxon>metagenomes</taxon>
        <taxon>ecological metagenomes</taxon>
    </lineage>
</organism>
<reference evidence="6" key="2">
    <citation type="journal article" date="2014" name="ISME J.">
        <title>Microbial stratification in low pH oxic and suboxic macroscopic growths along an acid mine drainage.</title>
        <authorList>
            <person name="Mendez-Garcia C."/>
            <person name="Mesa V."/>
            <person name="Sprenger R.R."/>
            <person name="Richter M."/>
            <person name="Diez M.S."/>
            <person name="Solano J."/>
            <person name="Bargiela R."/>
            <person name="Golyshina O.V."/>
            <person name="Manteca A."/>
            <person name="Ramos J.L."/>
            <person name="Gallego J.R."/>
            <person name="Llorente I."/>
            <person name="Martins Dos Santos V.A."/>
            <person name="Jensen O.N."/>
            <person name="Pelaez A.I."/>
            <person name="Sanchez J."/>
            <person name="Ferrer M."/>
        </authorList>
    </citation>
    <scope>NUCLEOTIDE SEQUENCE</scope>
</reference>
<sequence length="158" mass="17550">ERADPAFTAAWAKVMADAAALPEDERLGDDPELVLDLILHEAYEAAYRRRLLARLAQHVAAPYKKPAATRKAFQAAFCIDVRSEIYRRALETRCPEMETIGFAGFFGFPIEYVPIGRETGGAQCPVLLKPTFVVCEAVAGASEAEEAEILNLRLLRRR</sequence>
<reference evidence="6" key="1">
    <citation type="submission" date="2013-08" db="EMBL/GenBank/DDBJ databases">
        <authorList>
            <person name="Mendez C."/>
            <person name="Richter M."/>
            <person name="Ferrer M."/>
            <person name="Sanchez J."/>
        </authorList>
    </citation>
    <scope>NUCLEOTIDE SEQUENCE</scope>
</reference>
<dbReference type="InterPro" id="IPR018752">
    <property type="entry name" value="DabA"/>
</dbReference>
<proteinExistence type="predicted"/>
<evidence type="ECO:0000256" key="4">
    <source>
        <dbReference type="ARBA" id="ARBA00022833"/>
    </source>
</evidence>
<gene>
    <name evidence="6" type="ORF">B1A_07723</name>
</gene>
<evidence type="ECO:0000313" key="6">
    <source>
        <dbReference type="EMBL" id="EQD67405.1"/>
    </source>
</evidence>
<dbReference type="PANTHER" id="PTHR38344">
    <property type="entry name" value="UPF0753 PROTEIN AQ_863"/>
    <property type="match status" value="1"/>
</dbReference>
<keyword evidence="2" id="KW-1003">Cell membrane</keyword>
<comment type="caution">
    <text evidence="6">The sequence shown here is derived from an EMBL/GenBank/DDBJ whole genome shotgun (WGS) entry which is preliminary data.</text>
</comment>
<keyword evidence="4" id="KW-0862">Zinc</keyword>
<dbReference type="EMBL" id="AUZX01005547">
    <property type="protein sequence ID" value="EQD67405.1"/>
    <property type="molecule type" value="Genomic_DNA"/>
</dbReference>
<evidence type="ECO:0000256" key="3">
    <source>
        <dbReference type="ARBA" id="ARBA00022723"/>
    </source>
</evidence>
<evidence type="ECO:0000256" key="1">
    <source>
        <dbReference type="ARBA" id="ARBA00022448"/>
    </source>
</evidence>
<name>T1CIP0_9ZZZZ</name>
<keyword evidence="1" id="KW-0813">Transport</keyword>
<evidence type="ECO:0000256" key="5">
    <source>
        <dbReference type="ARBA" id="ARBA00023136"/>
    </source>
</evidence>
<dbReference type="AlphaFoldDB" id="T1CIP0"/>
<keyword evidence="5" id="KW-0472">Membrane</keyword>
<dbReference type="GO" id="GO:0046872">
    <property type="term" value="F:metal ion binding"/>
    <property type="evidence" value="ECO:0007669"/>
    <property type="project" value="UniProtKB-KW"/>
</dbReference>
<feature type="non-terminal residue" evidence="6">
    <location>
        <position position="158"/>
    </location>
</feature>
<keyword evidence="3" id="KW-0479">Metal-binding</keyword>
<protein>
    <submittedName>
        <fullName evidence="6">Uncharacterized protein</fullName>
    </submittedName>
</protein>
<evidence type="ECO:0000256" key="2">
    <source>
        <dbReference type="ARBA" id="ARBA00022475"/>
    </source>
</evidence>
<dbReference type="PANTHER" id="PTHR38344:SF1">
    <property type="entry name" value="INORGANIC CARBON TRANSPORTER SUBUNIT DABA-RELATED"/>
    <property type="match status" value="1"/>
</dbReference>
<dbReference type="Pfam" id="PF10070">
    <property type="entry name" value="DabA"/>
    <property type="match status" value="1"/>
</dbReference>